<sequence length="100" mass="10915">MINQAAKTASAVGNATQAIIEDGANKFKAGFEEGFVKENPEAAAEIIVQEKKFESDLHKATEDAAHKVEKFTEEVNNAIAHGNPTHHAEASALFRKYFML</sequence>
<accession>A0AC35TL97</accession>
<protein>
    <submittedName>
        <fullName evidence="2">DUF148 domain-containing protein</fullName>
    </submittedName>
</protein>
<evidence type="ECO:0000313" key="2">
    <source>
        <dbReference type="WBParaSite" id="RSKR_0000159200.1"/>
    </source>
</evidence>
<dbReference type="WBParaSite" id="RSKR_0000159200.1">
    <property type="protein sequence ID" value="RSKR_0000159200.1"/>
    <property type="gene ID" value="RSKR_0000159200"/>
</dbReference>
<name>A0AC35TL97_9BILA</name>
<reference evidence="2" key="1">
    <citation type="submission" date="2016-11" db="UniProtKB">
        <authorList>
            <consortium name="WormBaseParasite"/>
        </authorList>
    </citation>
    <scope>IDENTIFICATION</scope>
    <source>
        <strain evidence="2">KR3021</strain>
    </source>
</reference>
<proteinExistence type="predicted"/>
<evidence type="ECO:0000313" key="1">
    <source>
        <dbReference type="Proteomes" id="UP000095286"/>
    </source>
</evidence>
<dbReference type="Proteomes" id="UP000095286">
    <property type="component" value="Unplaced"/>
</dbReference>
<organism evidence="1 2">
    <name type="scientific">Rhabditophanes sp. KR3021</name>
    <dbReference type="NCBI Taxonomy" id="114890"/>
    <lineage>
        <taxon>Eukaryota</taxon>
        <taxon>Metazoa</taxon>
        <taxon>Ecdysozoa</taxon>
        <taxon>Nematoda</taxon>
        <taxon>Chromadorea</taxon>
        <taxon>Rhabditida</taxon>
        <taxon>Tylenchina</taxon>
        <taxon>Panagrolaimomorpha</taxon>
        <taxon>Strongyloidoidea</taxon>
        <taxon>Alloionematidae</taxon>
        <taxon>Rhabditophanes</taxon>
    </lineage>
</organism>